<proteinExistence type="inferred from homology"/>
<accession>A0ABV9NRS4</accession>
<feature type="domain" description="Smf/DprA SLOG" evidence="2">
    <location>
        <begin position="72"/>
        <end position="281"/>
    </location>
</feature>
<evidence type="ECO:0000313" key="4">
    <source>
        <dbReference type="Proteomes" id="UP001595896"/>
    </source>
</evidence>
<organism evidence="3 4">
    <name type="scientific">Bacillus daqingensis</name>
    <dbReference type="NCBI Taxonomy" id="872396"/>
    <lineage>
        <taxon>Bacteria</taxon>
        <taxon>Bacillati</taxon>
        <taxon>Bacillota</taxon>
        <taxon>Bacilli</taxon>
        <taxon>Bacillales</taxon>
        <taxon>Bacillaceae</taxon>
        <taxon>Bacillus</taxon>
    </lineage>
</organism>
<name>A0ABV9NRS4_9BACI</name>
<gene>
    <name evidence="3" type="primary">dprA</name>
    <name evidence="3" type="ORF">ACFO4L_03235</name>
</gene>
<dbReference type="RefSeq" id="WP_377908215.1">
    <property type="nucleotide sequence ID" value="NZ_JBHSGK010000003.1"/>
</dbReference>
<protein>
    <submittedName>
        <fullName evidence="3">DNA-processing protein DprA</fullName>
    </submittedName>
</protein>
<dbReference type="Pfam" id="PF02481">
    <property type="entry name" value="DNA_processg_A"/>
    <property type="match status" value="1"/>
</dbReference>
<dbReference type="InterPro" id="IPR057666">
    <property type="entry name" value="DrpA_SLOG"/>
</dbReference>
<dbReference type="Gene3D" id="3.40.50.450">
    <property type="match status" value="1"/>
</dbReference>
<comment type="similarity">
    <text evidence="1">Belongs to the DprA/Smf family.</text>
</comment>
<dbReference type="NCBIfam" id="TIGR00732">
    <property type="entry name" value="dprA"/>
    <property type="match status" value="1"/>
</dbReference>
<evidence type="ECO:0000256" key="1">
    <source>
        <dbReference type="ARBA" id="ARBA00006525"/>
    </source>
</evidence>
<evidence type="ECO:0000259" key="2">
    <source>
        <dbReference type="Pfam" id="PF02481"/>
    </source>
</evidence>
<dbReference type="EMBL" id="JBHSGK010000003">
    <property type="protein sequence ID" value="MFC4735591.1"/>
    <property type="molecule type" value="Genomic_DNA"/>
</dbReference>
<dbReference type="InterPro" id="IPR003488">
    <property type="entry name" value="DprA"/>
</dbReference>
<keyword evidence="4" id="KW-1185">Reference proteome</keyword>
<sequence>MKRNQLIALHEAARGNSRLVHAVLEADSELKCLHKASGPLSSQWSLSVQKTVWQARKTLLRGIEYPAADVQALTLADDDYPAQLRTISCPPAVLYYRGDISIVQTRLQLAVVGSRKPGHYAVAALNRLIPNGVPAQTVIISGLAGGIDGLAHRLALKEGFRTAAVLGHGHRTCYPAENRQLKERLEQDELVISEYPPNIKPERWMFPERNRIISGLADAVLVVSAAGRSGSLITAETALEQGREVLAVPGSPGEAAVEGCNELIRDGAGLISKPIHLSEELEACLRRKSCLTN</sequence>
<dbReference type="PANTHER" id="PTHR43022:SF1">
    <property type="entry name" value="PROTEIN SMF"/>
    <property type="match status" value="1"/>
</dbReference>
<dbReference type="PANTHER" id="PTHR43022">
    <property type="entry name" value="PROTEIN SMF"/>
    <property type="match status" value="1"/>
</dbReference>
<reference evidence="4" key="1">
    <citation type="journal article" date="2019" name="Int. J. Syst. Evol. Microbiol.">
        <title>The Global Catalogue of Microorganisms (GCM) 10K type strain sequencing project: providing services to taxonomists for standard genome sequencing and annotation.</title>
        <authorList>
            <consortium name="The Broad Institute Genomics Platform"/>
            <consortium name="The Broad Institute Genome Sequencing Center for Infectious Disease"/>
            <person name="Wu L."/>
            <person name="Ma J."/>
        </authorList>
    </citation>
    <scope>NUCLEOTIDE SEQUENCE [LARGE SCALE GENOMIC DNA]</scope>
    <source>
        <strain evidence="4">JCM 12165</strain>
    </source>
</reference>
<dbReference type="SUPFAM" id="SSF102405">
    <property type="entry name" value="MCP/YpsA-like"/>
    <property type="match status" value="1"/>
</dbReference>
<dbReference type="Proteomes" id="UP001595896">
    <property type="component" value="Unassembled WGS sequence"/>
</dbReference>
<comment type="caution">
    <text evidence="3">The sequence shown here is derived from an EMBL/GenBank/DDBJ whole genome shotgun (WGS) entry which is preliminary data.</text>
</comment>
<evidence type="ECO:0000313" key="3">
    <source>
        <dbReference type="EMBL" id="MFC4735591.1"/>
    </source>
</evidence>